<evidence type="ECO:0000313" key="2">
    <source>
        <dbReference type="EMBL" id="KAF2071036.1"/>
    </source>
</evidence>
<name>A0A8J4PWY3_9MYCE</name>
<reference evidence="2" key="1">
    <citation type="submission" date="2020-01" db="EMBL/GenBank/DDBJ databases">
        <title>Development of genomics and gene disruption for Polysphondylium violaceum indicates a role for the polyketide synthase stlB in stalk morphogenesis.</title>
        <authorList>
            <person name="Narita B."/>
            <person name="Kawabe Y."/>
            <person name="Kin K."/>
            <person name="Saito T."/>
            <person name="Gibbs R."/>
            <person name="Kuspa A."/>
            <person name="Muzny D."/>
            <person name="Queller D."/>
            <person name="Richards S."/>
            <person name="Strassman J."/>
            <person name="Sucgang R."/>
            <person name="Worley K."/>
            <person name="Schaap P."/>
        </authorList>
    </citation>
    <scope>NUCLEOTIDE SEQUENCE</scope>
    <source>
        <strain evidence="2">QSvi11</strain>
    </source>
</reference>
<evidence type="ECO:0000256" key="1">
    <source>
        <dbReference type="PROSITE-ProRule" id="PRU00339"/>
    </source>
</evidence>
<dbReference type="Proteomes" id="UP000695562">
    <property type="component" value="Unassembled WGS sequence"/>
</dbReference>
<evidence type="ECO:0000313" key="3">
    <source>
        <dbReference type="Proteomes" id="UP000695562"/>
    </source>
</evidence>
<comment type="caution">
    <text evidence="2">The sequence shown here is derived from an EMBL/GenBank/DDBJ whole genome shotgun (WGS) entry which is preliminary data.</text>
</comment>
<dbReference type="Gene3D" id="1.25.40.10">
    <property type="entry name" value="Tetratricopeptide repeat domain"/>
    <property type="match status" value="2"/>
</dbReference>
<sequence length="585" mass="67804">MNSIFLSSFRCTTSKRVYGVSKYTHSLSITNHSINRLFSSGAKRQECQMLKARFFSNNRLQKDSINLISDSPSLKELQEKLDTQYHSMIDQALEEFKLKQLESAIQILSNAILLCNNKPDAYILRGDIKSEFRNTLNLHINDPIQDYLWGVQLLPTKQRSDIFYSISRLLTKNCFEKEMEQYLDRAIECDAKDHYLYEKIILGCSKGKLDQVMDICKKLVNENNSYGVLALAMMALNQKNHKKAIEIVQTIIDSTDPTIVTRENERQNQQKFGKLYHNRLFICKDGLTRILEKTENDAHILFHAYMCLGIITVDKGDIRKAYEFYKKSIDYAPFIYSIRSYMANLMNQLGEYQEAAKHCSICLDFDPELESFYTLDALKERAFSYYGMGEDDKAIGDILHLLGILAQSRISLELVKFRSEILEIAIIRFGQSIQLAKAICRKQFNIDQMISQLDSSNILSRDPKNVQQLLSHASIYLGVYHFISESIRNGLVVVDPKDQEASDSIMYRESFFIFLIQFLNDSLYLNYKNNYSDQSPKEDTEESLIDLISQLPFQESKQDANRQEQLETIRVLYQNVISHMNKVDE</sequence>
<dbReference type="EMBL" id="AJWJ01000420">
    <property type="protein sequence ID" value="KAF2071036.1"/>
    <property type="molecule type" value="Genomic_DNA"/>
</dbReference>
<keyword evidence="1" id="KW-0802">TPR repeat</keyword>
<gene>
    <name evidence="2" type="ORF">CYY_007657</name>
</gene>
<proteinExistence type="predicted"/>
<dbReference type="InterPro" id="IPR011990">
    <property type="entry name" value="TPR-like_helical_dom_sf"/>
</dbReference>
<dbReference type="InterPro" id="IPR019734">
    <property type="entry name" value="TPR_rpt"/>
</dbReference>
<dbReference type="AlphaFoldDB" id="A0A8J4PWY3"/>
<organism evidence="2 3">
    <name type="scientific">Polysphondylium violaceum</name>
    <dbReference type="NCBI Taxonomy" id="133409"/>
    <lineage>
        <taxon>Eukaryota</taxon>
        <taxon>Amoebozoa</taxon>
        <taxon>Evosea</taxon>
        <taxon>Eumycetozoa</taxon>
        <taxon>Dictyostelia</taxon>
        <taxon>Dictyosteliales</taxon>
        <taxon>Dictyosteliaceae</taxon>
        <taxon>Polysphondylium</taxon>
    </lineage>
</organism>
<dbReference type="SMART" id="SM00028">
    <property type="entry name" value="TPR"/>
    <property type="match status" value="4"/>
</dbReference>
<accession>A0A8J4PWY3</accession>
<feature type="repeat" description="TPR" evidence="1">
    <location>
        <begin position="302"/>
        <end position="335"/>
    </location>
</feature>
<evidence type="ECO:0008006" key="4">
    <source>
        <dbReference type="Google" id="ProtNLM"/>
    </source>
</evidence>
<dbReference type="PROSITE" id="PS50005">
    <property type="entry name" value="TPR"/>
    <property type="match status" value="1"/>
</dbReference>
<protein>
    <recommendedName>
        <fullName evidence="4">Tetratricopeptide-like helical domain-containing protein</fullName>
    </recommendedName>
</protein>
<dbReference type="SUPFAM" id="SSF48452">
    <property type="entry name" value="TPR-like"/>
    <property type="match status" value="2"/>
</dbReference>
<keyword evidence="3" id="KW-1185">Reference proteome</keyword>